<feature type="compositionally biased region" description="Low complexity" evidence="1">
    <location>
        <begin position="192"/>
        <end position="202"/>
    </location>
</feature>
<dbReference type="AlphaFoldDB" id="A0A1X6MIC8"/>
<dbReference type="Proteomes" id="UP000194127">
    <property type="component" value="Unassembled WGS sequence"/>
</dbReference>
<evidence type="ECO:0000313" key="3">
    <source>
        <dbReference type="Proteomes" id="UP000194127"/>
    </source>
</evidence>
<reference evidence="2 3" key="1">
    <citation type="submission" date="2017-04" db="EMBL/GenBank/DDBJ databases">
        <title>Genome Sequence of the Model Brown-Rot Fungus Postia placenta SB12.</title>
        <authorList>
            <consortium name="DOE Joint Genome Institute"/>
            <person name="Gaskell J."/>
            <person name="Kersten P."/>
            <person name="Larrondo L.F."/>
            <person name="Canessa P."/>
            <person name="Martinez D."/>
            <person name="Hibbett D."/>
            <person name="Schmoll M."/>
            <person name="Kubicek C.P."/>
            <person name="Martinez A.T."/>
            <person name="Yadav J."/>
            <person name="Master E."/>
            <person name="Magnuson J.K."/>
            <person name="James T."/>
            <person name="Yaver D."/>
            <person name="Berka R."/>
            <person name="Labutti K."/>
            <person name="Lipzen A."/>
            <person name="Aerts A."/>
            <person name="Barry K."/>
            <person name="Henrissat B."/>
            <person name="Blanchette R."/>
            <person name="Grigoriev I."/>
            <person name="Cullen D."/>
        </authorList>
    </citation>
    <scope>NUCLEOTIDE SEQUENCE [LARGE SCALE GENOMIC DNA]</scope>
    <source>
        <strain evidence="2 3">MAD-698-R-SB12</strain>
    </source>
</reference>
<feature type="region of interest" description="Disordered" evidence="1">
    <location>
        <begin position="56"/>
        <end position="77"/>
    </location>
</feature>
<evidence type="ECO:0000313" key="2">
    <source>
        <dbReference type="EMBL" id="OSX56088.1"/>
    </source>
</evidence>
<proteinExistence type="predicted"/>
<feature type="region of interest" description="Disordered" evidence="1">
    <location>
        <begin position="192"/>
        <end position="251"/>
    </location>
</feature>
<sequence>MQTALAPLRETVGRAAERARWGATLEPRCCLQGNGPAEDVAVSNAPCTMRRAMTQDLPCPRSRSRSTSPGAAAVDGKAREDIVDAAARTAEDLWTPRASKATSYRCQGNDDRQPARARALRARRRTSEIQTQETEAAGNGEDLDQRPFPPRLVYPRILSVHAVSVPRHRTPLPSSYWMHTLRAGTPSIPYSPVPSSSLCPPSNDQPHCASIQPPPLPVLQSSNQGANRPRRRTPSIDLTPPAPSNHAARTT</sequence>
<dbReference type="RefSeq" id="XP_024332882.1">
    <property type="nucleotide sequence ID" value="XM_024481586.1"/>
</dbReference>
<accession>A0A1X6MIC8</accession>
<protein>
    <submittedName>
        <fullName evidence="2">Uncharacterized protein</fullName>
    </submittedName>
</protein>
<feature type="region of interest" description="Disordered" evidence="1">
    <location>
        <begin position="98"/>
        <end position="147"/>
    </location>
</feature>
<gene>
    <name evidence="2" type="ORF">POSPLADRAFT_1062987</name>
</gene>
<organism evidence="2 3">
    <name type="scientific">Postia placenta MAD-698-R-SB12</name>
    <dbReference type="NCBI Taxonomy" id="670580"/>
    <lineage>
        <taxon>Eukaryota</taxon>
        <taxon>Fungi</taxon>
        <taxon>Dikarya</taxon>
        <taxon>Basidiomycota</taxon>
        <taxon>Agaricomycotina</taxon>
        <taxon>Agaricomycetes</taxon>
        <taxon>Polyporales</taxon>
        <taxon>Adustoporiaceae</taxon>
        <taxon>Rhodonia</taxon>
    </lineage>
</organism>
<name>A0A1X6MIC8_9APHY</name>
<dbReference type="EMBL" id="KZ110626">
    <property type="protein sequence ID" value="OSX56088.1"/>
    <property type="molecule type" value="Genomic_DNA"/>
</dbReference>
<evidence type="ECO:0000256" key="1">
    <source>
        <dbReference type="SAM" id="MobiDB-lite"/>
    </source>
</evidence>
<keyword evidence="3" id="KW-1185">Reference proteome</keyword>
<dbReference type="GeneID" id="36326536"/>